<dbReference type="Proteomes" id="UP000503447">
    <property type="component" value="Chromosome"/>
</dbReference>
<dbReference type="KEGG" id="ftj:FTUN_5249"/>
<dbReference type="AlphaFoldDB" id="A0A6M5YXJ2"/>
<sequence>MFDQVLLRPRLTDQLTHLEILVGDGTEEFVTAENKPRGNLVSDHLPILFELNL</sequence>
<evidence type="ECO:0000313" key="2">
    <source>
        <dbReference type="Proteomes" id="UP000503447"/>
    </source>
</evidence>
<dbReference type="EMBL" id="CP053452">
    <property type="protein sequence ID" value="QJW97672.1"/>
    <property type="molecule type" value="Genomic_DNA"/>
</dbReference>
<accession>A0A6M5YXJ2</accession>
<proteinExistence type="predicted"/>
<keyword evidence="2" id="KW-1185">Reference proteome</keyword>
<evidence type="ECO:0000313" key="1">
    <source>
        <dbReference type="EMBL" id="QJW97672.1"/>
    </source>
</evidence>
<protein>
    <submittedName>
        <fullName evidence="1">Uncharacterized protein</fullName>
    </submittedName>
</protein>
<organism evidence="1 2">
    <name type="scientific">Frigoriglobus tundricola</name>
    <dbReference type="NCBI Taxonomy" id="2774151"/>
    <lineage>
        <taxon>Bacteria</taxon>
        <taxon>Pseudomonadati</taxon>
        <taxon>Planctomycetota</taxon>
        <taxon>Planctomycetia</taxon>
        <taxon>Gemmatales</taxon>
        <taxon>Gemmataceae</taxon>
        <taxon>Frigoriglobus</taxon>
    </lineage>
</organism>
<name>A0A6M5YXJ2_9BACT</name>
<gene>
    <name evidence="1" type="ORF">FTUN_5249</name>
</gene>
<reference evidence="2" key="1">
    <citation type="submission" date="2020-05" db="EMBL/GenBank/DDBJ databases">
        <title>Frigoriglobus tundricola gen. nov., sp. nov., a psychrotolerant cellulolytic planctomycete of the family Gemmataceae with two divergent copies of 16S rRNA gene.</title>
        <authorList>
            <person name="Kulichevskaya I.S."/>
            <person name="Ivanova A.A."/>
            <person name="Naumoff D.G."/>
            <person name="Beletsky A.V."/>
            <person name="Rijpstra W.I.C."/>
            <person name="Sinninghe Damste J.S."/>
            <person name="Mardanov A.V."/>
            <person name="Ravin N.V."/>
            <person name="Dedysh S.N."/>
        </authorList>
    </citation>
    <scope>NUCLEOTIDE SEQUENCE [LARGE SCALE GENOMIC DNA]</scope>
    <source>
        <strain evidence="2">PL17</strain>
    </source>
</reference>